<evidence type="ECO:0000313" key="2">
    <source>
        <dbReference type="Proteomes" id="UP001432062"/>
    </source>
</evidence>
<evidence type="ECO:0000313" key="1">
    <source>
        <dbReference type="EMBL" id="WUV46250.1"/>
    </source>
</evidence>
<dbReference type="RefSeq" id="WP_329409850.1">
    <property type="nucleotide sequence ID" value="NZ_CP109441.1"/>
</dbReference>
<name>A0ABZ1YWH9_9NOCA</name>
<organism evidence="1 2">
    <name type="scientific">Nocardia vinacea</name>
    <dbReference type="NCBI Taxonomy" id="96468"/>
    <lineage>
        <taxon>Bacteria</taxon>
        <taxon>Bacillati</taxon>
        <taxon>Actinomycetota</taxon>
        <taxon>Actinomycetes</taxon>
        <taxon>Mycobacteriales</taxon>
        <taxon>Nocardiaceae</taxon>
        <taxon>Nocardia</taxon>
    </lineage>
</organism>
<dbReference type="EMBL" id="CP109441">
    <property type="protein sequence ID" value="WUV46250.1"/>
    <property type="molecule type" value="Genomic_DNA"/>
</dbReference>
<accession>A0ABZ1YWH9</accession>
<keyword evidence="2" id="KW-1185">Reference proteome</keyword>
<sequence>MNSLADQSEPIRYFITEQLGGRRFTDTDVTVTTQLFTVAELGSVLPRTR</sequence>
<proteinExistence type="predicted"/>
<dbReference type="Proteomes" id="UP001432062">
    <property type="component" value="Chromosome"/>
</dbReference>
<protein>
    <submittedName>
        <fullName evidence="1">Uncharacterized protein</fullName>
    </submittedName>
</protein>
<reference evidence="1" key="1">
    <citation type="submission" date="2022-10" db="EMBL/GenBank/DDBJ databases">
        <title>The complete genomes of actinobacterial strains from the NBC collection.</title>
        <authorList>
            <person name="Joergensen T.S."/>
            <person name="Alvarez Arevalo M."/>
            <person name="Sterndorff E.B."/>
            <person name="Faurdal D."/>
            <person name="Vuksanovic O."/>
            <person name="Mourched A.-S."/>
            <person name="Charusanti P."/>
            <person name="Shaw S."/>
            <person name="Blin K."/>
            <person name="Weber T."/>
        </authorList>
    </citation>
    <scope>NUCLEOTIDE SEQUENCE</scope>
    <source>
        <strain evidence="1">NBC_01482</strain>
    </source>
</reference>
<gene>
    <name evidence="1" type="ORF">OG563_45560</name>
</gene>